<evidence type="ECO:0000256" key="1">
    <source>
        <dbReference type="ARBA" id="ARBA00022786"/>
    </source>
</evidence>
<dbReference type="InterPro" id="IPR016135">
    <property type="entry name" value="UBQ-conjugating_enzyme/RWD"/>
</dbReference>
<dbReference type="OMA" id="PHVNDRD"/>
<feature type="domain" description="UBC core" evidence="2">
    <location>
        <begin position="4"/>
        <end position="159"/>
    </location>
</feature>
<dbReference type="GO" id="GO:0005634">
    <property type="term" value="C:nucleus"/>
    <property type="evidence" value="ECO:0000318"/>
    <property type="project" value="GO_Central"/>
</dbReference>
<name>A0A0R0G321_SOYBN</name>
<organism evidence="3">
    <name type="scientific">Glycine max</name>
    <name type="common">Soybean</name>
    <name type="synonym">Glycine hispida</name>
    <dbReference type="NCBI Taxonomy" id="3847"/>
    <lineage>
        <taxon>Eukaryota</taxon>
        <taxon>Viridiplantae</taxon>
        <taxon>Streptophyta</taxon>
        <taxon>Embryophyta</taxon>
        <taxon>Tracheophyta</taxon>
        <taxon>Spermatophyta</taxon>
        <taxon>Magnoliopsida</taxon>
        <taxon>eudicotyledons</taxon>
        <taxon>Gunneridae</taxon>
        <taxon>Pentapetalae</taxon>
        <taxon>rosids</taxon>
        <taxon>fabids</taxon>
        <taxon>Fabales</taxon>
        <taxon>Fabaceae</taxon>
        <taxon>Papilionoideae</taxon>
        <taxon>50 kb inversion clade</taxon>
        <taxon>NPAAA clade</taxon>
        <taxon>indigoferoid/millettioid clade</taxon>
        <taxon>Phaseoleae</taxon>
        <taxon>Glycine</taxon>
        <taxon>Glycine subgen. Soja</taxon>
    </lineage>
</organism>
<dbReference type="Pfam" id="PF00179">
    <property type="entry name" value="UQ_con"/>
    <property type="match status" value="1"/>
</dbReference>
<dbReference type="GO" id="GO:0006301">
    <property type="term" value="P:DNA damage tolerance"/>
    <property type="evidence" value="ECO:0000318"/>
    <property type="project" value="GO_Central"/>
</dbReference>
<evidence type="ECO:0000259" key="2">
    <source>
        <dbReference type="PROSITE" id="PS50127"/>
    </source>
</evidence>
<dbReference type="Proteomes" id="UP000008827">
    <property type="component" value="Chromosome 15"/>
</dbReference>
<dbReference type="InParanoid" id="A0A0R0G321"/>
<dbReference type="GO" id="GO:0031371">
    <property type="term" value="C:ubiquitin conjugating enzyme complex"/>
    <property type="evidence" value="ECO:0000318"/>
    <property type="project" value="GO_Central"/>
</dbReference>
<reference evidence="3" key="1">
    <citation type="journal article" date="2010" name="Nature">
        <title>Genome sequence of the palaeopolyploid soybean.</title>
        <authorList>
            <person name="Schmutz J."/>
            <person name="Cannon S.B."/>
            <person name="Schlueter J."/>
            <person name="Ma J."/>
            <person name="Mitros T."/>
            <person name="Nelson W."/>
            <person name="Hyten D.L."/>
            <person name="Song Q."/>
            <person name="Thelen J.J."/>
            <person name="Cheng J."/>
            <person name="Xu D."/>
            <person name="Hellsten U."/>
            <person name="May G.D."/>
            <person name="Yu Y."/>
            <person name="Sakurai T."/>
            <person name="Umezawa T."/>
            <person name="Bhattacharyya M.K."/>
            <person name="Sandhu D."/>
            <person name="Valliyodan B."/>
            <person name="Lindquist E."/>
            <person name="Peto M."/>
            <person name="Grant D."/>
            <person name="Shu S."/>
            <person name="Goodstein D."/>
            <person name="Barry K."/>
            <person name="Futrell-Griggs M."/>
            <person name="Abernathy B."/>
            <person name="Du J."/>
            <person name="Tian Z."/>
            <person name="Zhu L."/>
            <person name="Gill N."/>
            <person name="Joshi T."/>
            <person name="Libault M."/>
            <person name="Sethuraman A."/>
            <person name="Zhang X.-C."/>
            <person name="Shinozaki K."/>
            <person name="Nguyen H.T."/>
            <person name="Wing R.A."/>
            <person name="Cregan P."/>
            <person name="Specht J."/>
            <person name="Grimwood J."/>
            <person name="Rokhsar D."/>
            <person name="Stacey G."/>
            <person name="Shoemaker R.C."/>
            <person name="Jackson S.A."/>
        </authorList>
    </citation>
    <scope>NUCLEOTIDE SEQUENCE [LARGE SCALE GENOMIC DNA]</scope>
    <source>
        <strain evidence="3">cv. Williams 82</strain>
    </source>
</reference>
<dbReference type="GO" id="GO:0070534">
    <property type="term" value="P:protein K63-linked ubiquitination"/>
    <property type="evidence" value="ECO:0000318"/>
    <property type="project" value="GO_Central"/>
</dbReference>
<proteinExistence type="predicted"/>
<accession>A0A0R0G321</accession>
<evidence type="ECO:0000313" key="3">
    <source>
        <dbReference type="EnsemblPlants" id="KRH12718"/>
    </source>
</evidence>
<dbReference type="AlphaFoldDB" id="A0A0R0G321"/>
<dbReference type="Gramene" id="KRH12718">
    <property type="protein sequence ID" value="KRH12718"/>
    <property type="gene ID" value="GLYMA_15G189500"/>
</dbReference>
<dbReference type="Gene3D" id="3.10.110.10">
    <property type="entry name" value="Ubiquitin Conjugating Enzyme"/>
    <property type="match status" value="1"/>
</dbReference>
<protein>
    <recommendedName>
        <fullName evidence="2">UBC core domain-containing protein</fullName>
    </recommendedName>
</protein>
<dbReference type="CDD" id="cd23807">
    <property type="entry name" value="UEV_UBE2V"/>
    <property type="match status" value="1"/>
</dbReference>
<keyword evidence="4" id="KW-1185">Reference proteome</keyword>
<dbReference type="EnsemblPlants" id="KRH12718">
    <property type="protein sequence ID" value="KRH12718"/>
    <property type="gene ID" value="GLYMA_15G189500"/>
</dbReference>
<dbReference type="STRING" id="3847.A0A0R0G321"/>
<dbReference type="OrthoDB" id="6508832at2759"/>
<keyword evidence="1" id="KW-0833">Ubl conjugation pathway</keyword>
<dbReference type="InterPro" id="IPR000608">
    <property type="entry name" value="UBC"/>
</dbReference>
<dbReference type="FunFam" id="3.10.110.10:FF:000026">
    <property type="entry name" value="Ubiquitin-conjugating enzyme E2 variant"/>
    <property type="match status" value="1"/>
</dbReference>
<reference evidence="3" key="2">
    <citation type="submission" date="2018-02" db="UniProtKB">
        <authorList>
            <consortium name="EnsemblPlants"/>
        </authorList>
    </citation>
    <scope>IDENTIFICATION</scope>
    <source>
        <strain evidence="3">Williams 82</strain>
    </source>
</reference>
<dbReference type="SMART" id="SM00212">
    <property type="entry name" value="UBCc"/>
    <property type="match status" value="1"/>
</dbReference>
<evidence type="ECO:0000313" key="4">
    <source>
        <dbReference type="Proteomes" id="UP000008827"/>
    </source>
</evidence>
<dbReference type="PANTHER" id="PTHR24068">
    <property type="entry name" value="UBIQUITIN-CONJUGATING ENZYME E2"/>
    <property type="match status" value="1"/>
</dbReference>
<dbReference type="SUPFAM" id="SSF54495">
    <property type="entry name" value="UBC-like"/>
    <property type="match status" value="1"/>
</dbReference>
<dbReference type="PROSITE" id="PS50127">
    <property type="entry name" value="UBC_2"/>
    <property type="match status" value="1"/>
</dbReference>
<sequence>MAIPRNFRLLEELERGEKGIRDGTISYVMDDGDDIYMRSRTGTIIGPQNTIHEGKIYQLKLFGDKDYPEKPPSVRFHSRINMTCVNHETGEVEPKKFGLLANWQREYTMEDILTQLKKEMAAPHNRKLVQPPEVSHPHQISFHIFLTLTKPLKQKEARK</sequence>
<dbReference type="SMR" id="A0A0R0G321"/>